<protein>
    <submittedName>
        <fullName evidence="1 3">Uncharacterized protein</fullName>
    </submittedName>
</protein>
<accession>A0A183F533</accession>
<dbReference type="EMBL" id="UZAH01001321">
    <property type="protein sequence ID" value="VDO19658.1"/>
    <property type="molecule type" value="Genomic_DNA"/>
</dbReference>
<dbReference type="AlphaFoldDB" id="A0A183F533"/>
<reference evidence="3" key="2">
    <citation type="submission" date="2019-09" db="UniProtKB">
        <authorList>
            <consortium name="WormBaseParasite"/>
        </authorList>
    </citation>
    <scope>IDENTIFICATION</scope>
</reference>
<proteinExistence type="predicted"/>
<evidence type="ECO:0000313" key="2">
    <source>
        <dbReference type="Proteomes" id="UP000050761"/>
    </source>
</evidence>
<accession>A0A3P7WPR7</accession>
<organism evidence="2 3">
    <name type="scientific">Heligmosomoides polygyrus</name>
    <name type="common">Parasitic roundworm</name>
    <dbReference type="NCBI Taxonomy" id="6339"/>
    <lineage>
        <taxon>Eukaryota</taxon>
        <taxon>Metazoa</taxon>
        <taxon>Ecdysozoa</taxon>
        <taxon>Nematoda</taxon>
        <taxon>Chromadorea</taxon>
        <taxon>Rhabditida</taxon>
        <taxon>Rhabditina</taxon>
        <taxon>Rhabditomorpha</taxon>
        <taxon>Strongyloidea</taxon>
        <taxon>Heligmosomidae</taxon>
        <taxon>Heligmosomoides</taxon>
    </lineage>
</organism>
<reference evidence="1 2" key="1">
    <citation type="submission" date="2018-11" db="EMBL/GenBank/DDBJ databases">
        <authorList>
            <consortium name="Pathogen Informatics"/>
        </authorList>
    </citation>
    <scope>NUCLEOTIDE SEQUENCE [LARGE SCALE GENOMIC DNA]</scope>
</reference>
<dbReference type="OrthoDB" id="5824068at2759"/>
<dbReference type="WBParaSite" id="HPBE_0000127501-mRNA-1">
    <property type="protein sequence ID" value="HPBE_0000127501-mRNA-1"/>
    <property type="gene ID" value="HPBE_0000127501"/>
</dbReference>
<keyword evidence="2" id="KW-1185">Reference proteome</keyword>
<evidence type="ECO:0000313" key="1">
    <source>
        <dbReference type="EMBL" id="VDO19658.1"/>
    </source>
</evidence>
<name>A0A183F533_HELPZ</name>
<evidence type="ECO:0000313" key="3">
    <source>
        <dbReference type="WBParaSite" id="HPBE_0000127501-mRNA-1"/>
    </source>
</evidence>
<gene>
    <name evidence="1" type="ORF">HPBE_LOCUS1276</name>
</gene>
<sequence>MNIETIRRATAFSVRPAWSYDEFFWCIVASLTFKDQSGPIRRLSHGPIRRKLANISECSSYVYLSREVNTANDLAPELSRRKRAAWGAFKSVEVVKKTKNVRLRAHLFDSSFLML</sequence>
<dbReference type="Proteomes" id="UP000050761">
    <property type="component" value="Unassembled WGS sequence"/>
</dbReference>